<gene>
    <name evidence="4" type="ORF">QNI29_05935</name>
</gene>
<reference evidence="4 5" key="1">
    <citation type="submission" date="2023-05" db="EMBL/GenBank/DDBJ databases">
        <title>Comparative genomics reveals the evidence of polycyclic aromatic hydrocarbons degradation in moderately halophilic genus Pontibacillus.</title>
        <authorList>
            <person name="Yang H."/>
            <person name="Qian Z."/>
        </authorList>
    </citation>
    <scope>NUCLEOTIDE SEQUENCE [LARGE SCALE GENOMIC DNA]</scope>
    <source>
        <strain evidence="5">HN14</strain>
    </source>
</reference>
<keyword evidence="2" id="KW-0812">Transmembrane</keyword>
<sequence length="443" mass="49314">MKLIKKVFALTMALLLLVPSVSMAHAESGPTAKTPAADLRATLSELLSNHFVYQTISMTKTYDDAEDTEAINQALERNANDLTKAIQSIYGKEGAAQFEKIFDSQYEETPGLAEAVKSGDKEAEEKAKQQLLQQFPQELGTFLSEATGGNLPADTAEKVLRAHEQDVQDVFYAYVNEDYKKAYQSFRTGFDRMFDISKALSGAIVNQKPDQFNHTKVDTKAADLRSTLNSLASEHFALATLEMQKGFDQAKDYDFVTWAEDQQTADFKGAIASIYGQEAADQFEKIWQKDHIAAQSKVVAATLQEQNDERKDAEQRLKDFSQQFGMFLSQATEGNLPEDAAKEAIWMHEEDVLQTFDQYVNGEYEATYESFDEGFAYMFGVGEMLSEAVVTSMPDEYSMMPSEMPDTGLGGSEQNGFLWMWITFASLVVLSGGVLASRSNKKA</sequence>
<accession>A0ABY8UZS2</accession>
<keyword evidence="5" id="KW-1185">Reference proteome</keyword>
<evidence type="ECO:0000256" key="1">
    <source>
        <dbReference type="SAM" id="Coils"/>
    </source>
</evidence>
<keyword evidence="2" id="KW-1133">Transmembrane helix</keyword>
<feature type="chain" id="PRO_5045347846" evidence="3">
    <location>
        <begin position="25"/>
        <end position="443"/>
    </location>
</feature>
<feature type="signal peptide" evidence="3">
    <location>
        <begin position="1"/>
        <end position="24"/>
    </location>
</feature>
<feature type="coiled-coil region" evidence="1">
    <location>
        <begin position="65"/>
        <end position="92"/>
    </location>
</feature>
<evidence type="ECO:0000256" key="2">
    <source>
        <dbReference type="SAM" id="Phobius"/>
    </source>
</evidence>
<feature type="transmembrane region" description="Helical" evidence="2">
    <location>
        <begin position="417"/>
        <end position="436"/>
    </location>
</feature>
<dbReference type="EMBL" id="CP126446">
    <property type="protein sequence ID" value="WIF99197.1"/>
    <property type="molecule type" value="Genomic_DNA"/>
</dbReference>
<proteinExistence type="predicted"/>
<protein>
    <submittedName>
        <fullName evidence="4">Copper amine oxidase</fullName>
    </submittedName>
</protein>
<dbReference type="RefSeq" id="WP_231418185.1">
    <property type="nucleotide sequence ID" value="NZ_CP126446.1"/>
</dbReference>
<dbReference type="Proteomes" id="UP001236652">
    <property type="component" value="Chromosome"/>
</dbReference>
<evidence type="ECO:0000313" key="4">
    <source>
        <dbReference type="EMBL" id="WIF99197.1"/>
    </source>
</evidence>
<keyword evidence="1" id="KW-0175">Coiled coil</keyword>
<evidence type="ECO:0000313" key="5">
    <source>
        <dbReference type="Proteomes" id="UP001236652"/>
    </source>
</evidence>
<evidence type="ECO:0000256" key="3">
    <source>
        <dbReference type="SAM" id="SignalP"/>
    </source>
</evidence>
<organism evidence="4 5">
    <name type="scientific">Pontibacillus chungwhensis</name>
    <dbReference type="NCBI Taxonomy" id="265426"/>
    <lineage>
        <taxon>Bacteria</taxon>
        <taxon>Bacillati</taxon>
        <taxon>Bacillota</taxon>
        <taxon>Bacilli</taxon>
        <taxon>Bacillales</taxon>
        <taxon>Bacillaceae</taxon>
        <taxon>Pontibacillus</taxon>
    </lineage>
</organism>
<keyword evidence="2" id="KW-0472">Membrane</keyword>
<keyword evidence="3" id="KW-0732">Signal</keyword>
<name>A0ABY8UZS2_9BACI</name>
<feature type="coiled-coil region" evidence="1">
    <location>
        <begin position="296"/>
        <end position="323"/>
    </location>
</feature>